<evidence type="ECO:0000256" key="5">
    <source>
        <dbReference type="SAM" id="MobiDB-lite"/>
    </source>
</evidence>
<organism evidence="7 8">
    <name type="scientific">Pyronema omphalodes (strain CBS 100304)</name>
    <name type="common">Pyronema confluens</name>
    <dbReference type="NCBI Taxonomy" id="1076935"/>
    <lineage>
        <taxon>Eukaryota</taxon>
        <taxon>Fungi</taxon>
        <taxon>Dikarya</taxon>
        <taxon>Ascomycota</taxon>
        <taxon>Pezizomycotina</taxon>
        <taxon>Pezizomycetes</taxon>
        <taxon>Pezizales</taxon>
        <taxon>Pyronemataceae</taxon>
        <taxon>Pyronema</taxon>
    </lineage>
</organism>
<evidence type="ECO:0000256" key="2">
    <source>
        <dbReference type="ARBA" id="ARBA00022692"/>
    </source>
</evidence>
<reference evidence="7 8" key="1">
    <citation type="journal article" date="2013" name="PLoS Genet.">
        <title>The genome and development-dependent transcriptomes of Pyronema confluens: a window into fungal evolution.</title>
        <authorList>
            <person name="Traeger S."/>
            <person name="Altegoer F."/>
            <person name="Freitag M."/>
            <person name="Gabaldon T."/>
            <person name="Kempken F."/>
            <person name="Kumar A."/>
            <person name="Marcet-Houben M."/>
            <person name="Poggeler S."/>
            <person name="Stajich J.E."/>
            <person name="Nowrousian M."/>
        </authorList>
    </citation>
    <scope>NUCLEOTIDE SEQUENCE [LARGE SCALE GENOMIC DNA]</scope>
    <source>
        <strain evidence="8">CBS 100304</strain>
        <tissue evidence="7">Vegetative mycelium</tissue>
    </source>
</reference>
<dbReference type="AlphaFoldDB" id="U4L262"/>
<evidence type="ECO:0000256" key="1">
    <source>
        <dbReference type="ARBA" id="ARBA00004141"/>
    </source>
</evidence>
<evidence type="ECO:0000256" key="3">
    <source>
        <dbReference type="ARBA" id="ARBA00022989"/>
    </source>
</evidence>
<dbReference type="Pfam" id="PF02535">
    <property type="entry name" value="Zip"/>
    <property type="match status" value="1"/>
</dbReference>
<feature type="transmembrane region" description="Helical" evidence="6">
    <location>
        <begin position="371"/>
        <end position="390"/>
    </location>
</feature>
<gene>
    <name evidence="7" type="ORF">PCON_05945</name>
</gene>
<dbReference type="EMBL" id="HF935286">
    <property type="protein sequence ID" value="CCX06358.2"/>
    <property type="molecule type" value="Genomic_DNA"/>
</dbReference>
<keyword evidence="4 6" id="KW-0472">Membrane</keyword>
<dbReference type="GO" id="GO:0016020">
    <property type="term" value="C:membrane"/>
    <property type="evidence" value="ECO:0007669"/>
    <property type="project" value="UniProtKB-SubCell"/>
</dbReference>
<dbReference type="Proteomes" id="UP000018144">
    <property type="component" value="Unassembled WGS sequence"/>
</dbReference>
<feature type="transmembrane region" description="Helical" evidence="6">
    <location>
        <begin position="49"/>
        <end position="67"/>
    </location>
</feature>
<feature type="transmembrane region" description="Helical" evidence="6">
    <location>
        <begin position="307"/>
        <end position="330"/>
    </location>
</feature>
<dbReference type="eggNOG" id="KOG2474">
    <property type="taxonomic scope" value="Eukaryota"/>
</dbReference>
<evidence type="ECO:0000313" key="8">
    <source>
        <dbReference type="Proteomes" id="UP000018144"/>
    </source>
</evidence>
<feature type="transmembrane region" description="Helical" evidence="6">
    <location>
        <begin position="271"/>
        <end position="287"/>
    </location>
</feature>
<accession>U4L262</accession>
<dbReference type="PANTHER" id="PTHR11040">
    <property type="entry name" value="ZINC/IRON TRANSPORTER"/>
    <property type="match status" value="1"/>
</dbReference>
<dbReference type="OrthoDB" id="262547at2759"/>
<keyword evidence="8" id="KW-1185">Reference proteome</keyword>
<keyword evidence="2 6" id="KW-0812">Transmembrane</keyword>
<feature type="compositionally biased region" description="Basic and acidic residues" evidence="5">
    <location>
        <begin position="217"/>
        <end position="243"/>
    </location>
</feature>
<dbReference type="InterPro" id="IPR003689">
    <property type="entry name" value="ZIP"/>
</dbReference>
<sequence length="423" mass="46102">MISNDSRGWILACVSGLACAFGACFINLDIIAHIVPQWRSFNIRESTTFLAASLSLSFGVMFFSALFNLLPEAQAYFAQHGLSPSHAGYAVMGSFLGGVLGLQLISELLHRCLPSSIVTCDDHGGLKHVQGTDGETRDIEQAVKPIVHETETERTPLIRRMPSLKYAASFVTKNQCVDGKCYGYSDHPCDQKCSVDKHKKPAVSIKNGSSSHNGHSHVAEHAHEHHNHDHGHNHEHEHEHVERVMQSSHHHLPLEDAAEEEGHHHVAKNKFLSIGVQTSIAIALHKFPEGIITYATNHADPALGFNVFLALFVHNIAEGFAMSLPLFLALRSRTKAVIWASLLGGLAQPAGALVAWASINRSKFELNHGVYGALFAVTAGIMCSVGLQLFSQAIQLHHGSRLSFIWAFIGMSIMGFSSAITAE</sequence>
<evidence type="ECO:0000313" key="7">
    <source>
        <dbReference type="EMBL" id="CCX06358.2"/>
    </source>
</evidence>
<dbReference type="PROSITE" id="PS51257">
    <property type="entry name" value="PROKAR_LIPOPROTEIN"/>
    <property type="match status" value="1"/>
</dbReference>
<comment type="subcellular location">
    <subcellularLocation>
        <location evidence="1">Membrane</location>
        <topology evidence="1">Multi-pass membrane protein</topology>
    </subcellularLocation>
</comment>
<name>U4L262_PYROM</name>
<dbReference type="OMA" id="HVVDCAH"/>
<dbReference type="STRING" id="1076935.U4L262"/>
<proteinExistence type="predicted"/>
<evidence type="ECO:0000256" key="4">
    <source>
        <dbReference type="ARBA" id="ARBA00023136"/>
    </source>
</evidence>
<dbReference type="PANTHER" id="PTHR11040:SF210">
    <property type="entry name" value="ZINC-REGULATED TRANSPORTER 3"/>
    <property type="match status" value="1"/>
</dbReference>
<keyword evidence="3 6" id="KW-1133">Transmembrane helix</keyword>
<feature type="transmembrane region" description="Helical" evidence="6">
    <location>
        <begin position="402"/>
        <end position="422"/>
    </location>
</feature>
<dbReference type="GO" id="GO:0005385">
    <property type="term" value="F:zinc ion transmembrane transporter activity"/>
    <property type="evidence" value="ECO:0007669"/>
    <property type="project" value="TreeGrafter"/>
</dbReference>
<protein>
    <submittedName>
        <fullName evidence="7">Uncharacterized protein</fullName>
    </submittedName>
</protein>
<evidence type="ECO:0000256" key="6">
    <source>
        <dbReference type="SAM" id="Phobius"/>
    </source>
</evidence>
<feature type="transmembrane region" description="Helical" evidence="6">
    <location>
        <begin position="6"/>
        <end position="28"/>
    </location>
</feature>
<feature type="transmembrane region" description="Helical" evidence="6">
    <location>
        <begin position="337"/>
        <end position="359"/>
    </location>
</feature>
<feature type="region of interest" description="Disordered" evidence="5">
    <location>
        <begin position="203"/>
        <end position="249"/>
    </location>
</feature>